<proteinExistence type="predicted"/>
<evidence type="ECO:0000313" key="1">
    <source>
        <dbReference type="EMBL" id="KAJ7206546.1"/>
    </source>
</evidence>
<name>A0AAD6VDA1_9AGAR</name>
<dbReference type="EMBL" id="JARJCW010000039">
    <property type="protein sequence ID" value="KAJ7206546.1"/>
    <property type="molecule type" value="Genomic_DNA"/>
</dbReference>
<protein>
    <submittedName>
        <fullName evidence="1">Uncharacterized protein</fullName>
    </submittedName>
</protein>
<evidence type="ECO:0000313" key="2">
    <source>
        <dbReference type="Proteomes" id="UP001219525"/>
    </source>
</evidence>
<reference evidence="1" key="1">
    <citation type="submission" date="2023-03" db="EMBL/GenBank/DDBJ databases">
        <title>Massive genome expansion in bonnet fungi (Mycena s.s.) driven by repeated elements and novel gene families across ecological guilds.</title>
        <authorList>
            <consortium name="Lawrence Berkeley National Laboratory"/>
            <person name="Harder C.B."/>
            <person name="Miyauchi S."/>
            <person name="Viragh M."/>
            <person name="Kuo A."/>
            <person name="Thoen E."/>
            <person name="Andreopoulos B."/>
            <person name="Lu D."/>
            <person name="Skrede I."/>
            <person name="Drula E."/>
            <person name="Henrissat B."/>
            <person name="Morin E."/>
            <person name="Kohler A."/>
            <person name="Barry K."/>
            <person name="LaButti K."/>
            <person name="Morin E."/>
            <person name="Salamov A."/>
            <person name="Lipzen A."/>
            <person name="Mereny Z."/>
            <person name="Hegedus B."/>
            <person name="Baldrian P."/>
            <person name="Stursova M."/>
            <person name="Weitz H."/>
            <person name="Taylor A."/>
            <person name="Grigoriev I.V."/>
            <person name="Nagy L.G."/>
            <person name="Martin F."/>
            <person name="Kauserud H."/>
        </authorList>
    </citation>
    <scope>NUCLEOTIDE SEQUENCE</scope>
    <source>
        <strain evidence="1">9144</strain>
    </source>
</reference>
<gene>
    <name evidence="1" type="ORF">GGX14DRAFT_396930</name>
</gene>
<dbReference type="AlphaFoldDB" id="A0AAD6VDA1"/>
<comment type="caution">
    <text evidence="1">The sequence shown here is derived from an EMBL/GenBank/DDBJ whole genome shotgun (WGS) entry which is preliminary data.</text>
</comment>
<dbReference type="Proteomes" id="UP001219525">
    <property type="component" value="Unassembled WGS sequence"/>
</dbReference>
<organism evidence="1 2">
    <name type="scientific">Mycena pura</name>
    <dbReference type="NCBI Taxonomy" id="153505"/>
    <lineage>
        <taxon>Eukaryota</taxon>
        <taxon>Fungi</taxon>
        <taxon>Dikarya</taxon>
        <taxon>Basidiomycota</taxon>
        <taxon>Agaricomycotina</taxon>
        <taxon>Agaricomycetes</taxon>
        <taxon>Agaricomycetidae</taxon>
        <taxon>Agaricales</taxon>
        <taxon>Marasmiineae</taxon>
        <taxon>Mycenaceae</taxon>
        <taxon>Mycena</taxon>
    </lineage>
</organism>
<keyword evidence="2" id="KW-1185">Reference proteome</keyword>
<accession>A0AAD6VDA1</accession>
<sequence>MSRHEQVNDIVVLEAAGGRTAAGGGWRWPAGCRRVEGGGRWAGGSGQAVGSRQWAQRAVGGGRAAVTSHCLRDDGFTAEGQLRRWTTGGTRRAARCGGRRAVRVGGGGRWDSGAAARCLGSNLNQVLALSISSLMPVHQRSYTVTEAPNLSGTITKGPDRQLQKSQESARVPFAATFPRNSSLNYPRKGYTYEVVGKPVYQNWQNILEFNKKPFQNSLIASPRITPATPSAPAFEESKYLTFSITLGMNNVRTVEATKFWG</sequence>